<evidence type="ECO:0000259" key="11">
    <source>
        <dbReference type="Pfam" id="PF16916"/>
    </source>
</evidence>
<feature type="domain" description="Cation efflux protein cytoplasmic" evidence="11">
    <location>
        <begin position="217"/>
        <end position="291"/>
    </location>
</feature>
<dbReference type="Pfam" id="PF16916">
    <property type="entry name" value="ZT_dimer"/>
    <property type="match status" value="1"/>
</dbReference>
<evidence type="ECO:0000256" key="3">
    <source>
        <dbReference type="ARBA" id="ARBA00022448"/>
    </source>
</evidence>
<dbReference type="Proteomes" id="UP001597090">
    <property type="component" value="Unassembled WGS sequence"/>
</dbReference>
<dbReference type="InterPro" id="IPR002524">
    <property type="entry name" value="Cation_efflux"/>
</dbReference>
<evidence type="ECO:0000313" key="13">
    <source>
        <dbReference type="Proteomes" id="UP001597090"/>
    </source>
</evidence>
<evidence type="ECO:0000256" key="2">
    <source>
        <dbReference type="ARBA" id="ARBA00008873"/>
    </source>
</evidence>
<dbReference type="PANTHER" id="PTHR11562:SF17">
    <property type="entry name" value="RE54080P-RELATED"/>
    <property type="match status" value="1"/>
</dbReference>
<dbReference type="PANTHER" id="PTHR11562">
    <property type="entry name" value="CATION EFFLUX PROTEIN/ ZINC TRANSPORTER"/>
    <property type="match status" value="1"/>
</dbReference>
<reference evidence="13" key="1">
    <citation type="journal article" date="2019" name="Int. J. Syst. Evol. Microbiol.">
        <title>The Global Catalogue of Microorganisms (GCM) 10K type strain sequencing project: providing services to taxonomists for standard genome sequencing and annotation.</title>
        <authorList>
            <consortium name="The Broad Institute Genomics Platform"/>
            <consortium name="The Broad Institute Genome Sequencing Center for Infectious Disease"/>
            <person name="Wu L."/>
            <person name="Ma J."/>
        </authorList>
    </citation>
    <scope>NUCLEOTIDE SEQUENCE [LARGE SCALE GENOMIC DNA]</scope>
    <source>
        <strain evidence="13">CCUG 55491</strain>
    </source>
</reference>
<keyword evidence="6 9" id="KW-1133">Transmembrane helix</keyword>
<evidence type="ECO:0000259" key="10">
    <source>
        <dbReference type="Pfam" id="PF01545"/>
    </source>
</evidence>
<accession>A0ABW2YI13</accession>
<evidence type="ECO:0000256" key="4">
    <source>
        <dbReference type="ARBA" id="ARBA00022692"/>
    </source>
</evidence>
<dbReference type="RefSeq" id="WP_386810725.1">
    <property type="nucleotide sequence ID" value="NZ_JBHTIH010000002.1"/>
</dbReference>
<sequence length="307" mass="32879">MSHSHSHSHSHDHGFASGTRAFAAITLINLAYTAIEAGYGFATNSLALLSDALHNLGDVLGLGLAWGAAVIAKRAPTDRHTYGWRRATLLSPLANALLLVAFAGALSWEAVRRFTAPPEIPALPVMLVAALGIAVNLGAAWFVRDGHAHDLNRRGAFLHLVADAAVSLAAVIAGAGMWWLGWTWLDPATALLIGAVVAIGAFGLLRESFDAAMDAVPRAIDQTQVREFLAAQPGVTAVHHLHIWSLGAGEIAMTAHLVRPHDDEHDAFIDRLNHALDHRFGINHPTLQVEHGQACEHDRHDRAPHGH</sequence>
<name>A0ABW2YI13_9GAMM</name>
<evidence type="ECO:0000313" key="12">
    <source>
        <dbReference type="EMBL" id="MFD0737761.1"/>
    </source>
</evidence>
<keyword evidence="4 9" id="KW-0812">Transmembrane</keyword>
<feature type="transmembrane region" description="Helical" evidence="9">
    <location>
        <begin position="21"/>
        <end position="41"/>
    </location>
</feature>
<feature type="transmembrane region" description="Helical" evidence="9">
    <location>
        <begin position="155"/>
        <end position="181"/>
    </location>
</feature>
<keyword evidence="5" id="KW-0864">Zinc transport</keyword>
<dbReference type="InterPro" id="IPR027469">
    <property type="entry name" value="Cation_efflux_TMD_sf"/>
</dbReference>
<dbReference type="SUPFAM" id="SSF161111">
    <property type="entry name" value="Cation efflux protein transmembrane domain-like"/>
    <property type="match status" value="1"/>
</dbReference>
<dbReference type="InterPro" id="IPR027470">
    <property type="entry name" value="Cation_efflux_CTD"/>
</dbReference>
<keyword evidence="7" id="KW-0406">Ion transport</keyword>
<feature type="transmembrane region" description="Helical" evidence="9">
    <location>
        <begin position="123"/>
        <end position="143"/>
    </location>
</feature>
<dbReference type="InterPro" id="IPR058533">
    <property type="entry name" value="Cation_efflux_TM"/>
</dbReference>
<protein>
    <submittedName>
        <fullName evidence="12">Cation diffusion facilitator family transporter</fullName>
    </submittedName>
</protein>
<dbReference type="NCBIfam" id="TIGR01297">
    <property type="entry name" value="CDF"/>
    <property type="match status" value="1"/>
</dbReference>
<evidence type="ECO:0000256" key="5">
    <source>
        <dbReference type="ARBA" id="ARBA00022906"/>
    </source>
</evidence>
<dbReference type="InterPro" id="IPR036837">
    <property type="entry name" value="Cation_efflux_CTD_sf"/>
</dbReference>
<proteinExistence type="inferred from homology"/>
<dbReference type="Pfam" id="PF01545">
    <property type="entry name" value="Cation_efflux"/>
    <property type="match status" value="1"/>
</dbReference>
<organism evidence="12 13">
    <name type="scientific">Lysobacter koreensis</name>
    <dbReference type="NCBI Taxonomy" id="266122"/>
    <lineage>
        <taxon>Bacteria</taxon>
        <taxon>Pseudomonadati</taxon>
        <taxon>Pseudomonadota</taxon>
        <taxon>Gammaproteobacteria</taxon>
        <taxon>Lysobacterales</taxon>
        <taxon>Lysobacteraceae</taxon>
        <taxon>Lysobacter</taxon>
    </lineage>
</organism>
<dbReference type="Gene3D" id="1.20.1510.10">
    <property type="entry name" value="Cation efflux protein transmembrane domain"/>
    <property type="match status" value="1"/>
</dbReference>
<feature type="transmembrane region" description="Helical" evidence="9">
    <location>
        <begin position="93"/>
        <end position="111"/>
    </location>
</feature>
<evidence type="ECO:0000256" key="9">
    <source>
        <dbReference type="SAM" id="Phobius"/>
    </source>
</evidence>
<dbReference type="EMBL" id="JBHTIH010000002">
    <property type="protein sequence ID" value="MFD0737761.1"/>
    <property type="molecule type" value="Genomic_DNA"/>
</dbReference>
<feature type="transmembrane region" description="Helical" evidence="9">
    <location>
        <begin position="53"/>
        <end position="72"/>
    </location>
</feature>
<comment type="similarity">
    <text evidence="2">Belongs to the cation diffusion facilitator (CDF) transporter (TC 2.A.4) family. SLC30A subfamily.</text>
</comment>
<comment type="caution">
    <text evidence="12">The sequence shown here is derived from an EMBL/GenBank/DDBJ whole genome shotgun (WGS) entry which is preliminary data.</text>
</comment>
<keyword evidence="5" id="KW-0862">Zinc</keyword>
<dbReference type="SUPFAM" id="SSF160240">
    <property type="entry name" value="Cation efflux protein cytoplasmic domain-like"/>
    <property type="match status" value="1"/>
</dbReference>
<comment type="subcellular location">
    <subcellularLocation>
        <location evidence="1">Membrane</location>
        <topology evidence="1">Multi-pass membrane protein</topology>
    </subcellularLocation>
</comment>
<evidence type="ECO:0000256" key="1">
    <source>
        <dbReference type="ARBA" id="ARBA00004141"/>
    </source>
</evidence>
<feature type="domain" description="Cation efflux protein transmembrane" evidence="10">
    <location>
        <begin position="24"/>
        <end position="210"/>
    </location>
</feature>
<keyword evidence="8 9" id="KW-0472">Membrane</keyword>
<dbReference type="InterPro" id="IPR050681">
    <property type="entry name" value="CDF/SLC30A"/>
</dbReference>
<feature type="transmembrane region" description="Helical" evidence="9">
    <location>
        <begin position="187"/>
        <end position="205"/>
    </location>
</feature>
<evidence type="ECO:0000256" key="8">
    <source>
        <dbReference type="ARBA" id="ARBA00023136"/>
    </source>
</evidence>
<evidence type="ECO:0000256" key="7">
    <source>
        <dbReference type="ARBA" id="ARBA00023065"/>
    </source>
</evidence>
<keyword evidence="3" id="KW-0813">Transport</keyword>
<gene>
    <name evidence="12" type="ORF">ACFQZQ_00445</name>
</gene>
<keyword evidence="13" id="KW-1185">Reference proteome</keyword>
<evidence type="ECO:0000256" key="6">
    <source>
        <dbReference type="ARBA" id="ARBA00022989"/>
    </source>
</evidence>